<dbReference type="Gene3D" id="1.20.1250.20">
    <property type="entry name" value="MFS general substrate transporter like domains"/>
    <property type="match status" value="2"/>
</dbReference>
<evidence type="ECO:0000256" key="25">
    <source>
        <dbReference type="SAM" id="Phobius"/>
    </source>
</evidence>
<comment type="catalytic activity">
    <reaction evidence="16">
        <text>L-lysyl-L-lysine(out) = L-lysyl-L-lysine(in)</text>
        <dbReference type="Rhea" id="RHEA:79403"/>
        <dbReference type="ChEBI" id="CHEBI:229956"/>
    </reaction>
</comment>
<reference evidence="28" key="1">
    <citation type="journal article" date="2022" name="Int. J. Syst. Evol. Microbiol.">
        <title>Anaeromyxobacter oryzae sp. nov., Anaeromyxobacter diazotrophicus sp. nov. and Anaeromyxobacter paludicola sp. nov., isolated from paddy soils.</title>
        <authorList>
            <person name="Itoh H."/>
            <person name="Xu Z."/>
            <person name="Mise K."/>
            <person name="Masuda Y."/>
            <person name="Ushijima N."/>
            <person name="Hayakawa C."/>
            <person name="Shiratori Y."/>
            <person name="Senoo K."/>
        </authorList>
    </citation>
    <scope>NUCLEOTIDE SEQUENCE [LARGE SCALE GENOMIC DNA]</scope>
    <source>
        <strain evidence="28">Red232</strain>
    </source>
</reference>
<evidence type="ECO:0000256" key="9">
    <source>
        <dbReference type="ARBA" id="ARBA00044878"/>
    </source>
</evidence>
<dbReference type="RefSeq" id="WP_248360467.1">
    <property type="nucleotide sequence ID" value="NZ_AP025591.1"/>
</dbReference>
<evidence type="ECO:0000256" key="1">
    <source>
        <dbReference type="ARBA" id="ARBA00004155"/>
    </source>
</evidence>
<feature type="transmembrane region" description="Helical" evidence="25">
    <location>
        <begin position="237"/>
        <end position="258"/>
    </location>
</feature>
<accession>A0ABM7WTF9</accession>
<evidence type="ECO:0000256" key="10">
    <source>
        <dbReference type="ARBA" id="ARBA00044881"/>
    </source>
</evidence>
<feature type="transmembrane region" description="Helical" evidence="25">
    <location>
        <begin position="382"/>
        <end position="401"/>
    </location>
</feature>
<evidence type="ECO:0000313" key="27">
    <source>
        <dbReference type="EMBL" id="BDG02779.1"/>
    </source>
</evidence>
<feature type="transmembrane region" description="Helical" evidence="25">
    <location>
        <begin position="21"/>
        <end position="44"/>
    </location>
</feature>
<comment type="catalytic activity">
    <reaction evidence="10">
        <text>L-alpha-aminoacyl-L-arginine(out) = L-alpha-aminoacyl-L-arginine(in)</text>
        <dbReference type="Rhea" id="RHEA:79367"/>
        <dbReference type="ChEBI" id="CHEBI:229968"/>
    </reaction>
</comment>
<dbReference type="Pfam" id="PF07690">
    <property type="entry name" value="MFS_1"/>
    <property type="match status" value="1"/>
</dbReference>
<keyword evidence="4 25" id="KW-0812">Transmembrane</keyword>
<comment type="catalytic activity">
    <reaction evidence="11">
        <text>L-alpha-aminoacyl-L-histidine(out) = L-alpha-aminoacyl-L-histidine(in)</text>
        <dbReference type="Rhea" id="RHEA:79375"/>
        <dbReference type="ChEBI" id="CHEBI:229967"/>
    </reaction>
</comment>
<comment type="subunit">
    <text evidence="24">Homodimer. Interacts with lysosomal protein GLMP (via lumenal domain); the interaction starts while both proteins are still in the endoplasmic reticulum and is required for stabilization of MFSD1 in lysosomes but has no direct effect on its targeting to lysosomes or transporter activity.</text>
</comment>
<comment type="catalytic activity">
    <reaction evidence="17">
        <text>L-arginyl-glycine(out) = L-arginyl-glycine(in)</text>
        <dbReference type="Rhea" id="RHEA:79391"/>
        <dbReference type="ChEBI" id="CHEBI:229955"/>
    </reaction>
</comment>
<evidence type="ECO:0000256" key="16">
    <source>
        <dbReference type="ARBA" id="ARBA00044900"/>
    </source>
</evidence>
<comment type="catalytic activity">
    <reaction evidence="20">
        <text>L-lysyl-glycine(out) = L-lysyl-glycine(in)</text>
        <dbReference type="Rhea" id="RHEA:79407"/>
        <dbReference type="ChEBI" id="CHEBI:191202"/>
    </reaction>
</comment>
<evidence type="ECO:0000256" key="23">
    <source>
        <dbReference type="ARBA" id="ARBA00045709"/>
    </source>
</evidence>
<keyword evidence="3" id="KW-0813">Transport</keyword>
<evidence type="ECO:0000256" key="14">
    <source>
        <dbReference type="ARBA" id="ARBA00044898"/>
    </source>
</evidence>
<evidence type="ECO:0000256" key="3">
    <source>
        <dbReference type="ARBA" id="ARBA00022448"/>
    </source>
</evidence>
<keyword evidence="5 25" id="KW-1133">Transmembrane helix</keyword>
<protein>
    <recommendedName>
        <fullName evidence="21">Lysosomal dipeptide transporter MFSD1</fullName>
    </recommendedName>
    <alternativeName>
        <fullName evidence="22">Major facilitator superfamily domain-containing protein 1</fullName>
    </alternativeName>
</protein>
<evidence type="ECO:0000256" key="11">
    <source>
        <dbReference type="ARBA" id="ARBA00044884"/>
    </source>
</evidence>
<evidence type="ECO:0000256" key="6">
    <source>
        <dbReference type="ARBA" id="ARBA00023136"/>
    </source>
</evidence>
<comment type="catalytic activity">
    <reaction evidence="13">
        <text>L-alpha-aminoacyl-L-lysine(out) = L-alpha-aminoacyl-L-lysine(in)</text>
        <dbReference type="Rhea" id="RHEA:79383"/>
        <dbReference type="ChEBI" id="CHEBI:229966"/>
    </reaction>
</comment>
<feature type="transmembrane region" description="Helical" evidence="25">
    <location>
        <begin position="302"/>
        <end position="322"/>
    </location>
</feature>
<keyword evidence="7" id="KW-0458">Lysosome</keyword>
<evidence type="ECO:0000313" key="28">
    <source>
        <dbReference type="Proteomes" id="UP001162891"/>
    </source>
</evidence>
<evidence type="ECO:0000256" key="7">
    <source>
        <dbReference type="ARBA" id="ARBA00023228"/>
    </source>
</evidence>
<feature type="domain" description="Major facilitator superfamily (MFS) profile" evidence="26">
    <location>
        <begin position="23"/>
        <end position="444"/>
    </location>
</feature>
<dbReference type="InterPro" id="IPR052187">
    <property type="entry name" value="MFSD1"/>
</dbReference>
<comment type="catalytic activity">
    <reaction evidence="14">
        <text>L-aspartyl-L-lysine(out) = L-aspartyl-L-lysine(in)</text>
        <dbReference type="Rhea" id="RHEA:79411"/>
        <dbReference type="ChEBI" id="CHEBI:229953"/>
    </reaction>
</comment>
<comment type="catalytic activity">
    <reaction evidence="18">
        <text>L-histidyl-L-alpha-amino acid(out) = L-histidyl-L-alpha-amino acid(in)</text>
        <dbReference type="Rhea" id="RHEA:79379"/>
        <dbReference type="ChEBI" id="CHEBI:229964"/>
    </reaction>
</comment>
<evidence type="ECO:0000256" key="24">
    <source>
        <dbReference type="ARBA" id="ARBA00046376"/>
    </source>
</evidence>
<comment type="similarity">
    <text evidence="2">Belongs to the major facilitator superfamily.</text>
</comment>
<comment type="catalytic activity">
    <reaction evidence="8">
        <text>L-lysyl-L-alanine(out) = L-lysyl-L-alanine(in)</text>
        <dbReference type="Rhea" id="RHEA:79399"/>
        <dbReference type="ChEBI" id="CHEBI:229954"/>
    </reaction>
</comment>
<comment type="catalytic activity">
    <reaction evidence="12">
        <text>L-lysyl-L-alpha-amino acid(out) = L-lysyl-L-alpha-amino acid(in)</text>
        <dbReference type="Rhea" id="RHEA:79387"/>
        <dbReference type="ChEBI" id="CHEBI:229965"/>
    </reaction>
</comment>
<dbReference type="PANTHER" id="PTHR23512:SF3">
    <property type="entry name" value="MAJOR FACILITATOR SUPERFAMILY DOMAIN-CONTAINING PROTEIN 1"/>
    <property type="match status" value="1"/>
</dbReference>
<evidence type="ECO:0000259" key="26">
    <source>
        <dbReference type="PROSITE" id="PS50850"/>
    </source>
</evidence>
<evidence type="ECO:0000256" key="13">
    <source>
        <dbReference type="ARBA" id="ARBA00044893"/>
    </source>
</evidence>
<comment type="function">
    <text evidence="23">Lysosomal dipeptide uniporter that selectively exports lysine, arginine or histidine-containing dipeptides with a net positive charge from the lysosome lumen into the cytosol. Could play a role in a specific type of protein O-glycosylation indirectly regulating macrophages migration and tissue invasion. Also essential for liver homeostasis.</text>
</comment>
<evidence type="ECO:0000256" key="21">
    <source>
        <dbReference type="ARBA" id="ARBA00044985"/>
    </source>
</evidence>
<proteinExistence type="inferred from homology"/>
<organism evidence="27 28">
    <name type="scientific">Anaeromyxobacter oryzae</name>
    <dbReference type="NCBI Taxonomy" id="2918170"/>
    <lineage>
        <taxon>Bacteria</taxon>
        <taxon>Pseudomonadati</taxon>
        <taxon>Myxococcota</taxon>
        <taxon>Myxococcia</taxon>
        <taxon>Myxococcales</taxon>
        <taxon>Cystobacterineae</taxon>
        <taxon>Anaeromyxobacteraceae</taxon>
        <taxon>Anaeromyxobacter</taxon>
    </lineage>
</organism>
<feature type="transmembrane region" description="Helical" evidence="25">
    <location>
        <begin position="90"/>
        <end position="110"/>
    </location>
</feature>
<evidence type="ECO:0000256" key="2">
    <source>
        <dbReference type="ARBA" id="ARBA00008335"/>
    </source>
</evidence>
<comment type="catalytic activity">
    <reaction evidence="19">
        <text>L-alanyl-L-lysine(out) = L-alanyl-L-lysine(in)</text>
        <dbReference type="Rhea" id="RHEA:79415"/>
        <dbReference type="ChEBI" id="CHEBI:192470"/>
    </reaction>
</comment>
<dbReference type="PANTHER" id="PTHR23512">
    <property type="entry name" value="MAJOR FACILITATOR SUPERFAMILY DOMAIN-CONTAINING PROTEIN 1"/>
    <property type="match status" value="1"/>
</dbReference>
<dbReference type="EMBL" id="AP025591">
    <property type="protein sequence ID" value="BDG02779.1"/>
    <property type="molecule type" value="Genomic_DNA"/>
</dbReference>
<dbReference type="Proteomes" id="UP001162891">
    <property type="component" value="Chromosome"/>
</dbReference>
<evidence type="ECO:0000256" key="18">
    <source>
        <dbReference type="ARBA" id="ARBA00044912"/>
    </source>
</evidence>
<evidence type="ECO:0000256" key="20">
    <source>
        <dbReference type="ARBA" id="ARBA00044924"/>
    </source>
</evidence>
<dbReference type="PROSITE" id="PS50850">
    <property type="entry name" value="MFS"/>
    <property type="match status" value="1"/>
</dbReference>
<comment type="catalytic activity">
    <reaction evidence="15">
        <text>L-arginyl-L-alpha-amino acid(out) = L-arginyl-L-alpha-amino acid(in)</text>
        <dbReference type="Rhea" id="RHEA:79371"/>
        <dbReference type="ChEBI" id="CHEBI:84315"/>
    </reaction>
</comment>
<comment type="catalytic activity">
    <reaction evidence="9">
        <text>L-histidyl-glycine(out) = L-histidyl-glycine(in)</text>
        <dbReference type="Rhea" id="RHEA:79395"/>
        <dbReference type="ChEBI" id="CHEBI:229957"/>
    </reaction>
</comment>
<sequence>MIDAAAPDLAARPAPPTAYRWLVLVACSLAMFGNYYVFDALYPVTPLLEKAFGFTGEQIGKLDTAYNVAALLTLIAGGVLIDRLGTARSAVLFGAVGALGSVLIGVLPALVPSAPWAAMMGGRFVLGVGSELFIVAATTVVGRWFKGKEISFALALQLLIARLGSYAADKSPSAAGGLFTSWQPPLLLAAGLGVAWLVFAIVYAALEARAARRYAVARAGATDKLVLADLVNFDTSYWWVVGLCVAFYSTIFPFRTFANLYLTQARGVSDAVAGDLKSVLPMLSMIGMPLFGLLADRIGKRALLMAAGSALLVPPFLLLTYWRTGVTLPRIGLPFIGTVLSAGAPLDGVVAMAMLGLAFALVPAVLWPAVTYLVPEQRLGSAYALMTFCQQIGWGAMSWGMGLVKDVAHAGADHPAGWTPVMWMLAALASVGFVFSFLLWKSERGARAHGLESVTPGRQAA</sequence>
<evidence type="ECO:0000256" key="8">
    <source>
        <dbReference type="ARBA" id="ARBA00044876"/>
    </source>
</evidence>
<dbReference type="InterPro" id="IPR011701">
    <property type="entry name" value="MFS"/>
</dbReference>
<keyword evidence="28" id="KW-1185">Reference proteome</keyword>
<comment type="subcellular location">
    <subcellularLocation>
        <location evidence="1">Lysosome membrane</location>
        <topology evidence="1">Multi-pass membrane protein</topology>
    </subcellularLocation>
</comment>
<feature type="transmembrane region" description="Helical" evidence="25">
    <location>
        <begin position="349"/>
        <end position="370"/>
    </location>
</feature>
<dbReference type="InterPro" id="IPR020846">
    <property type="entry name" value="MFS_dom"/>
</dbReference>
<feature type="transmembrane region" description="Helical" evidence="25">
    <location>
        <begin position="421"/>
        <end position="440"/>
    </location>
</feature>
<feature type="transmembrane region" description="Helical" evidence="25">
    <location>
        <begin position="64"/>
        <end position="81"/>
    </location>
</feature>
<gene>
    <name evidence="27" type="ORF">AMOR_17750</name>
</gene>
<keyword evidence="6 25" id="KW-0472">Membrane</keyword>
<name>A0ABM7WTF9_9BACT</name>
<feature type="transmembrane region" description="Helical" evidence="25">
    <location>
        <begin position="116"/>
        <end position="138"/>
    </location>
</feature>
<dbReference type="SUPFAM" id="SSF103473">
    <property type="entry name" value="MFS general substrate transporter"/>
    <property type="match status" value="1"/>
</dbReference>
<evidence type="ECO:0000256" key="4">
    <source>
        <dbReference type="ARBA" id="ARBA00022692"/>
    </source>
</evidence>
<feature type="transmembrane region" description="Helical" evidence="25">
    <location>
        <begin position="278"/>
        <end position="295"/>
    </location>
</feature>
<evidence type="ECO:0000256" key="12">
    <source>
        <dbReference type="ARBA" id="ARBA00044891"/>
    </source>
</evidence>
<evidence type="ECO:0000256" key="5">
    <source>
        <dbReference type="ARBA" id="ARBA00022989"/>
    </source>
</evidence>
<evidence type="ECO:0000256" key="22">
    <source>
        <dbReference type="ARBA" id="ARBA00045018"/>
    </source>
</evidence>
<feature type="transmembrane region" description="Helical" evidence="25">
    <location>
        <begin position="150"/>
        <end position="167"/>
    </location>
</feature>
<feature type="transmembrane region" description="Helical" evidence="25">
    <location>
        <begin position="187"/>
        <end position="206"/>
    </location>
</feature>
<evidence type="ECO:0000256" key="17">
    <source>
        <dbReference type="ARBA" id="ARBA00044903"/>
    </source>
</evidence>
<evidence type="ECO:0000256" key="19">
    <source>
        <dbReference type="ARBA" id="ARBA00044919"/>
    </source>
</evidence>
<dbReference type="InterPro" id="IPR036259">
    <property type="entry name" value="MFS_trans_sf"/>
</dbReference>
<evidence type="ECO:0000256" key="15">
    <source>
        <dbReference type="ARBA" id="ARBA00044899"/>
    </source>
</evidence>